<dbReference type="GO" id="GO:0043683">
    <property type="term" value="P:type IV pilus assembly"/>
    <property type="evidence" value="ECO:0007669"/>
    <property type="project" value="InterPro"/>
</dbReference>
<protein>
    <submittedName>
        <fullName evidence="2">PilW family protein</fullName>
    </submittedName>
</protein>
<dbReference type="RefSeq" id="WP_252221270.1">
    <property type="nucleotide sequence ID" value="NZ_CP098732.1"/>
</dbReference>
<evidence type="ECO:0000313" key="2">
    <source>
        <dbReference type="EMBL" id="USE83526.1"/>
    </source>
</evidence>
<reference evidence="2" key="1">
    <citation type="submission" date="2022-06" db="EMBL/GenBank/DDBJ databases">
        <title>Isolation, identification and characterization of iprodione-degrading strains in Lhasa, Tibet.</title>
        <authorList>
            <person name="Pan H."/>
        </authorList>
    </citation>
    <scope>NUCLEOTIDE SEQUENCE</scope>
    <source>
        <strain evidence="2">Y-23</strain>
    </source>
</reference>
<dbReference type="KEGG" id="atz:M5E07_01340"/>
<gene>
    <name evidence="2" type="ORF">M5E07_01340</name>
</gene>
<dbReference type="EMBL" id="CP098732">
    <property type="protein sequence ID" value="USE83526.1"/>
    <property type="molecule type" value="Genomic_DNA"/>
</dbReference>
<evidence type="ECO:0000256" key="1">
    <source>
        <dbReference type="SAM" id="Phobius"/>
    </source>
</evidence>
<evidence type="ECO:0000313" key="3">
    <source>
        <dbReference type="Proteomes" id="UP001056716"/>
    </source>
</evidence>
<name>A0AAE9S0A9_9GAMM</name>
<keyword evidence="1" id="KW-1133">Transmembrane helix</keyword>
<keyword evidence="1" id="KW-0472">Membrane</keyword>
<sequence>MIRQSGFTLIELVLSLALGLIITAAAILLFLTSQRSLSLQQGLSDVQDNANFGLNYLTKDIRLANLNNPKSILNDETAYGGVVLTSSINATKDTQTTPPTPLSNLVHTIIGTTANVNLVSRSSGMTVGTVPAWSGVSNVQVNGSDISSDQLVIQYVPQYLTDDKGTASTSDDVLVGGYDCEGNKLEFPVNDPLDGKPFGPQVVVQRYFLRADDNNVKTEPNQPLALACDAGHYATTGDPTVVTRYGDAGEIVMKRVDYFRVLLGVQNDNQRRYISVNDYMTLATPRPRIVSLQLGLLTRSAQNVGNDTVTKDDQEFVVLDQTVKVKKPSVATTKYVRQVVSQTVALRNSVGERGE</sequence>
<dbReference type="InterPro" id="IPR012902">
    <property type="entry name" value="N_methyl_site"/>
</dbReference>
<keyword evidence="1" id="KW-0812">Transmembrane</keyword>
<keyword evidence="3" id="KW-1185">Reference proteome</keyword>
<dbReference type="NCBIfam" id="TIGR02532">
    <property type="entry name" value="IV_pilin_GFxxxE"/>
    <property type="match status" value="1"/>
</dbReference>
<organism evidence="2 3">
    <name type="scientific">Acinetobacter tibetensis</name>
    <dbReference type="NCBI Taxonomy" id="2943497"/>
    <lineage>
        <taxon>Bacteria</taxon>
        <taxon>Pseudomonadati</taxon>
        <taxon>Pseudomonadota</taxon>
        <taxon>Gammaproteobacteria</taxon>
        <taxon>Moraxellales</taxon>
        <taxon>Moraxellaceae</taxon>
        <taxon>Acinetobacter</taxon>
    </lineage>
</organism>
<dbReference type="Pfam" id="PF16074">
    <property type="entry name" value="PilW"/>
    <property type="match status" value="1"/>
</dbReference>
<dbReference type="Proteomes" id="UP001056716">
    <property type="component" value="Chromosome"/>
</dbReference>
<dbReference type="Pfam" id="PF07963">
    <property type="entry name" value="N_methyl"/>
    <property type="match status" value="1"/>
</dbReference>
<dbReference type="AlphaFoldDB" id="A0AAE9S0A9"/>
<dbReference type="PROSITE" id="PS00409">
    <property type="entry name" value="PROKAR_NTER_METHYL"/>
    <property type="match status" value="1"/>
</dbReference>
<accession>A0AAE9S0A9</accession>
<dbReference type="InterPro" id="IPR032092">
    <property type="entry name" value="PilW"/>
</dbReference>
<feature type="transmembrane region" description="Helical" evidence="1">
    <location>
        <begin position="12"/>
        <end position="31"/>
    </location>
</feature>
<proteinExistence type="predicted"/>